<dbReference type="PANTHER" id="PTHR11941:SF54">
    <property type="entry name" value="ENOYL-COA HYDRATASE, MITOCHONDRIAL"/>
    <property type="match status" value="1"/>
</dbReference>
<dbReference type="PROSITE" id="PS00166">
    <property type="entry name" value="ENOYL_COA_HYDRATASE"/>
    <property type="match status" value="1"/>
</dbReference>
<dbReference type="RefSeq" id="WP_180144787.1">
    <property type="nucleotide sequence ID" value="NZ_CAADHO010000010.1"/>
</dbReference>
<proteinExistence type="inferred from homology"/>
<dbReference type="PANTHER" id="PTHR11941">
    <property type="entry name" value="ENOYL-COA HYDRATASE-RELATED"/>
    <property type="match status" value="1"/>
</dbReference>
<dbReference type="AlphaFoldDB" id="A0A4U8YTD6"/>
<dbReference type="InterPro" id="IPR018376">
    <property type="entry name" value="Enoyl-CoA_hyd/isom_CS"/>
</dbReference>
<dbReference type="Proteomes" id="UP000507962">
    <property type="component" value="Unassembled WGS sequence"/>
</dbReference>
<name>A0A4U8YTD6_9BACT</name>
<evidence type="ECO:0000256" key="1">
    <source>
        <dbReference type="ARBA" id="ARBA00005254"/>
    </source>
</evidence>
<organism evidence="4 5">
    <name type="scientific">Desulfoluna butyratoxydans</name>
    <dbReference type="NCBI Taxonomy" id="231438"/>
    <lineage>
        <taxon>Bacteria</taxon>
        <taxon>Pseudomonadati</taxon>
        <taxon>Thermodesulfobacteriota</taxon>
        <taxon>Desulfobacteria</taxon>
        <taxon>Desulfobacterales</taxon>
        <taxon>Desulfolunaceae</taxon>
        <taxon>Desulfoluna</taxon>
    </lineage>
</organism>
<dbReference type="SUPFAM" id="SSF52096">
    <property type="entry name" value="ClpP/crotonase"/>
    <property type="match status" value="1"/>
</dbReference>
<gene>
    <name evidence="4" type="ORF">MSL71_43090</name>
</gene>
<comment type="similarity">
    <text evidence="1 3">Belongs to the enoyl-CoA hydratase/isomerase family.</text>
</comment>
<evidence type="ECO:0000313" key="5">
    <source>
        <dbReference type="Proteomes" id="UP000507962"/>
    </source>
</evidence>
<dbReference type="GO" id="GO:0016829">
    <property type="term" value="F:lyase activity"/>
    <property type="evidence" value="ECO:0007669"/>
    <property type="project" value="UniProtKB-KW"/>
</dbReference>
<sequence length="273" mass="29397">MTPATVLFEARDNTGILRLNRPHRMNAVIERMYEELETVLDSVSSNLAIRALIITGAPPATDTPTPRPAKEAFCAGADLKHHADGQRTPEEKSAYIELAHATCLKLRTVPLPVIAAVNGPARGAGTELALNCDFVIMADTATLGFPETGLGTMVGGGVTRHLERIVGLARARELIYTGRILSGPEAVETGLALSSVPRAHLMDEALALAARMTDKAPLSMALAKSLMERAPALSLEETYDEETSAIIACMKSRDWQEGIDAFKEKRRPIFKGV</sequence>
<dbReference type="InterPro" id="IPR014748">
    <property type="entry name" value="Enoyl-CoA_hydra_C"/>
</dbReference>
<keyword evidence="5" id="KW-1185">Reference proteome</keyword>
<dbReference type="Gene3D" id="1.10.12.10">
    <property type="entry name" value="Lyase 2-enoyl-coa Hydratase, Chain A, domain 2"/>
    <property type="match status" value="1"/>
</dbReference>
<protein>
    <submittedName>
        <fullName evidence="4">Crotonase superfamily</fullName>
    </submittedName>
</protein>
<keyword evidence="2" id="KW-0456">Lyase</keyword>
<dbReference type="InterPro" id="IPR029045">
    <property type="entry name" value="ClpP/crotonase-like_dom_sf"/>
</dbReference>
<evidence type="ECO:0000313" key="4">
    <source>
        <dbReference type="EMBL" id="VFQ46639.1"/>
    </source>
</evidence>
<dbReference type="GO" id="GO:0006635">
    <property type="term" value="P:fatty acid beta-oxidation"/>
    <property type="evidence" value="ECO:0007669"/>
    <property type="project" value="TreeGrafter"/>
</dbReference>
<reference evidence="4 5" key="1">
    <citation type="submission" date="2019-03" db="EMBL/GenBank/DDBJ databases">
        <authorList>
            <person name="Nijsse B."/>
        </authorList>
    </citation>
    <scope>NUCLEOTIDE SEQUENCE [LARGE SCALE GENOMIC DNA]</scope>
    <source>
        <strain evidence="4">Desulfoluna butyratoxydans MSL71</strain>
    </source>
</reference>
<dbReference type="Gene3D" id="3.90.226.10">
    <property type="entry name" value="2-enoyl-CoA Hydratase, Chain A, domain 1"/>
    <property type="match status" value="1"/>
</dbReference>
<accession>A0A4U8YTD6</accession>
<dbReference type="InterPro" id="IPR001753">
    <property type="entry name" value="Enoyl-CoA_hydra/iso"/>
</dbReference>
<evidence type="ECO:0000256" key="2">
    <source>
        <dbReference type="ARBA" id="ARBA00023239"/>
    </source>
</evidence>
<dbReference type="CDD" id="cd06558">
    <property type="entry name" value="crotonase-like"/>
    <property type="match status" value="1"/>
</dbReference>
<evidence type="ECO:0000256" key="3">
    <source>
        <dbReference type="RuleBase" id="RU003707"/>
    </source>
</evidence>
<dbReference type="EMBL" id="CAADHO010000010">
    <property type="protein sequence ID" value="VFQ46639.1"/>
    <property type="molecule type" value="Genomic_DNA"/>
</dbReference>
<dbReference type="Pfam" id="PF00378">
    <property type="entry name" value="ECH_1"/>
    <property type="match status" value="1"/>
</dbReference>